<dbReference type="eggNOG" id="COG3209">
    <property type="taxonomic scope" value="Bacteria"/>
</dbReference>
<organism evidence="2 3">
    <name type="scientific">Hahella chejuensis (strain KCTC 2396)</name>
    <dbReference type="NCBI Taxonomy" id="349521"/>
    <lineage>
        <taxon>Bacteria</taxon>
        <taxon>Pseudomonadati</taxon>
        <taxon>Pseudomonadota</taxon>
        <taxon>Gammaproteobacteria</taxon>
        <taxon>Oceanospirillales</taxon>
        <taxon>Hahellaceae</taxon>
        <taxon>Hahella</taxon>
    </lineage>
</organism>
<sequence length="554" mass="61542">MYSTRQYEFKHWTDLTIVDLSFVESPFFAASYAERCLNHDMKVSEIVGNLSGSNFRSAFGAFPGRGTPYFRKWKEDFVRLVERGDILLVFKDGKKPFSPIARQEDEGVFPTNSDPVLAERLIARANPEPPPPPVLNGLLKDIPSLNGNLWWESVPAERRNYLPPPFKRSETPEIAQAEPDEATSLTEDEREEAYRDFWEAKKQGDASAILAMEEKLGDEFYHSLETGGGGPFGKYYAIPKERAELMLEGLRVIERGSPIDDVRAFDNKIRNIRKDLINASSDPIAARRSIEVISLEGLSERVALEDVGSFVTEIPPRLGELEEIYAGAITAVVGHPALMGLKPALKGENKEGSNTKAVYGAAASRKQDESLWKWNQNAKSPEDAVFLADEFGAFKDVVDDIRPSKLNPNVIEVITHDGLTARFAFLEDEAVNTIVAQGGVFDDVWAYYQPGKRFATAADADLIESGVFPVSPDKVMGVDDIFSNKTITVSVKKSLLKSDQGIACILSHEFHEVYGLYKKVTKNGILYRDLQLEIDGLHGQAVDIGDAIAKKKGY</sequence>
<gene>
    <name evidence="2" type="ordered locus">HCH_03555</name>
</gene>
<dbReference type="HOGENOM" id="CLU_491567_0_0_6"/>
<evidence type="ECO:0000256" key="1">
    <source>
        <dbReference type="SAM" id="MobiDB-lite"/>
    </source>
</evidence>
<dbReference type="AlphaFoldDB" id="Q2SGC7"/>
<dbReference type="KEGG" id="hch:HCH_03555"/>
<name>Q2SGC7_HAHCH</name>
<accession>Q2SGC7</accession>
<evidence type="ECO:0000313" key="3">
    <source>
        <dbReference type="Proteomes" id="UP000000238"/>
    </source>
</evidence>
<feature type="compositionally biased region" description="Acidic residues" evidence="1">
    <location>
        <begin position="178"/>
        <end position="191"/>
    </location>
</feature>
<reference evidence="2 3" key="1">
    <citation type="journal article" date="2005" name="Nucleic Acids Res.">
        <title>Genomic blueprint of Hahella chejuensis, a marine microbe producing an algicidal agent.</title>
        <authorList>
            <person name="Jeong H."/>
            <person name="Yim J.H."/>
            <person name="Lee C."/>
            <person name="Choi S.-H."/>
            <person name="Park Y.K."/>
            <person name="Yoon S.H."/>
            <person name="Hur C.-G."/>
            <person name="Kang H.-Y."/>
            <person name="Kim D."/>
            <person name="Lee H.H."/>
            <person name="Park K.H."/>
            <person name="Park S.-H."/>
            <person name="Park H.-S."/>
            <person name="Lee H.K."/>
            <person name="Oh T.K."/>
            <person name="Kim J.F."/>
        </authorList>
    </citation>
    <scope>NUCLEOTIDE SEQUENCE [LARGE SCALE GENOMIC DNA]</scope>
    <source>
        <strain evidence="2 3">KCTC 2396</strain>
    </source>
</reference>
<dbReference type="EMBL" id="CP000155">
    <property type="protein sequence ID" value="ABC30297.1"/>
    <property type="molecule type" value="Genomic_DNA"/>
</dbReference>
<dbReference type="RefSeq" id="WP_011397365.1">
    <property type="nucleotide sequence ID" value="NC_007645.1"/>
</dbReference>
<dbReference type="Proteomes" id="UP000000238">
    <property type="component" value="Chromosome"/>
</dbReference>
<evidence type="ECO:0000313" key="2">
    <source>
        <dbReference type="EMBL" id="ABC30297.1"/>
    </source>
</evidence>
<proteinExistence type="predicted"/>
<keyword evidence="3" id="KW-1185">Reference proteome</keyword>
<feature type="region of interest" description="Disordered" evidence="1">
    <location>
        <begin position="164"/>
        <end position="191"/>
    </location>
</feature>
<protein>
    <submittedName>
        <fullName evidence="2">Uncharacterized protein</fullName>
    </submittedName>
</protein>